<dbReference type="Proteomes" id="UP001152622">
    <property type="component" value="Chromosome 18"/>
</dbReference>
<reference evidence="1" key="1">
    <citation type="journal article" date="2023" name="Science">
        <title>Genome structures resolve the early diversification of teleost fishes.</title>
        <authorList>
            <person name="Parey E."/>
            <person name="Louis A."/>
            <person name="Montfort J."/>
            <person name="Bouchez O."/>
            <person name="Roques C."/>
            <person name="Iampietro C."/>
            <person name="Lluch J."/>
            <person name="Castinel A."/>
            <person name="Donnadieu C."/>
            <person name="Desvignes T."/>
            <person name="Floi Bucao C."/>
            <person name="Jouanno E."/>
            <person name="Wen M."/>
            <person name="Mejri S."/>
            <person name="Dirks R."/>
            <person name="Jansen H."/>
            <person name="Henkel C."/>
            <person name="Chen W.J."/>
            <person name="Zahm M."/>
            <person name="Cabau C."/>
            <person name="Klopp C."/>
            <person name="Thompson A.W."/>
            <person name="Robinson-Rechavi M."/>
            <person name="Braasch I."/>
            <person name="Lecointre G."/>
            <person name="Bobe J."/>
            <person name="Postlethwait J.H."/>
            <person name="Berthelot C."/>
            <person name="Roest Crollius H."/>
            <person name="Guiguen Y."/>
        </authorList>
    </citation>
    <scope>NUCLEOTIDE SEQUENCE</scope>
    <source>
        <strain evidence="1">WJC10195</strain>
    </source>
</reference>
<dbReference type="EMBL" id="JAINUF010000018">
    <property type="protein sequence ID" value="KAJ8337673.1"/>
    <property type="molecule type" value="Genomic_DNA"/>
</dbReference>
<proteinExistence type="predicted"/>
<organism evidence="1 2">
    <name type="scientific">Synaphobranchus kaupii</name>
    <name type="common">Kaup's arrowtooth eel</name>
    <dbReference type="NCBI Taxonomy" id="118154"/>
    <lineage>
        <taxon>Eukaryota</taxon>
        <taxon>Metazoa</taxon>
        <taxon>Chordata</taxon>
        <taxon>Craniata</taxon>
        <taxon>Vertebrata</taxon>
        <taxon>Euteleostomi</taxon>
        <taxon>Actinopterygii</taxon>
        <taxon>Neopterygii</taxon>
        <taxon>Teleostei</taxon>
        <taxon>Anguilliformes</taxon>
        <taxon>Synaphobranchidae</taxon>
        <taxon>Synaphobranchus</taxon>
    </lineage>
</organism>
<dbReference type="AlphaFoldDB" id="A0A9Q1EF59"/>
<evidence type="ECO:0000313" key="2">
    <source>
        <dbReference type="Proteomes" id="UP001152622"/>
    </source>
</evidence>
<comment type="caution">
    <text evidence="1">The sequence shown here is derived from an EMBL/GenBank/DDBJ whole genome shotgun (WGS) entry which is preliminary data.</text>
</comment>
<evidence type="ECO:0000313" key="1">
    <source>
        <dbReference type="EMBL" id="KAJ8337673.1"/>
    </source>
</evidence>
<accession>A0A9Q1EF59</accession>
<sequence length="74" mass="7372">MAVWPPYGPCILGVLSLDGGRVAVAAAAGRGESDDGGGGVIAVQGVEPSLAQRDAGRRAVWLTLALASSCTGRH</sequence>
<keyword evidence="2" id="KW-1185">Reference proteome</keyword>
<name>A0A9Q1EF59_SYNKA</name>
<protein>
    <submittedName>
        <fullName evidence="1">Uncharacterized protein</fullName>
    </submittedName>
</protein>
<gene>
    <name evidence="1" type="ORF">SKAU_G00366390</name>
</gene>